<gene>
    <name evidence="1" type="ORF">SAMN04488136_109139</name>
</gene>
<proteinExistence type="predicted"/>
<name>A0A1G8A4B2_9VIBR</name>
<organism evidence="1 2">
    <name type="scientific">Vibrio xiamenensis</name>
    <dbReference type="NCBI Taxonomy" id="861298"/>
    <lineage>
        <taxon>Bacteria</taxon>
        <taxon>Pseudomonadati</taxon>
        <taxon>Pseudomonadota</taxon>
        <taxon>Gammaproteobacteria</taxon>
        <taxon>Vibrionales</taxon>
        <taxon>Vibrionaceae</taxon>
        <taxon>Vibrio</taxon>
    </lineage>
</organism>
<sequence length="145" mass="17110">MQDYTYPCLSAMAREELENLSNRMLHRLVPESSVKELFNFEDENITDDDKRQELHFDALLRMNAIALSEIPTMFGDSTNPEQNIERMTRLVLWHFYAESFHLERAISLKLHCEKVETLLSNRPQEAYQWVNALTRLLQEYADSAK</sequence>
<accession>A0A1G8A4B2</accession>
<reference evidence="1 2" key="1">
    <citation type="submission" date="2016-10" db="EMBL/GenBank/DDBJ databases">
        <authorList>
            <person name="de Groot N.N."/>
        </authorList>
    </citation>
    <scope>NUCLEOTIDE SEQUENCE [LARGE SCALE GENOMIC DNA]</scope>
    <source>
        <strain evidence="1 2">CGMCC 1.10228</strain>
    </source>
</reference>
<evidence type="ECO:0000313" key="1">
    <source>
        <dbReference type="EMBL" id="SDH15815.1"/>
    </source>
</evidence>
<dbReference type="Proteomes" id="UP000198854">
    <property type="component" value="Unassembled WGS sequence"/>
</dbReference>
<protein>
    <submittedName>
        <fullName evidence="1">Uncharacterized protein</fullName>
    </submittedName>
</protein>
<keyword evidence="2" id="KW-1185">Reference proteome</keyword>
<dbReference type="AlphaFoldDB" id="A0A1G8A4B2"/>
<dbReference type="EMBL" id="FNDD01000009">
    <property type="protein sequence ID" value="SDH15815.1"/>
    <property type="molecule type" value="Genomic_DNA"/>
</dbReference>
<evidence type="ECO:0000313" key="2">
    <source>
        <dbReference type="Proteomes" id="UP000198854"/>
    </source>
</evidence>